<evidence type="ECO:0000313" key="1">
    <source>
        <dbReference type="EMBL" id="KAF5196949.1"/>
    </source>
</evidence>
<proteinExistence type="predicted"/>
<gene>
    <name evidence="1" type="ORF">FRX31_013464</name>
</gene>
<sequence length="114" mass="13761">YKYGRSNVPITLAKMKENSLMFKEVRMDLKNEEFTFSGEYMHDEETPAKKCWSEKRRLDYLPLCRRHYQNSITENSSLSTCIIRQTWEFDLEAGILEERATVENARQEFYKNRF</sequence>
<accession>A0A7J6WHV4</accession>
<reference evidence="1 2" key="1">
    <citation type="submission" date="2020-06" db="EMBL/GenBank/DDBJ databases">
        <title>Transcriptomic and genomic resources for Thalictrum thalictroides and T. hernandezii: Facilitating candidate gene discovery in an emerging model plant lineage.</title>
        <authorList>
            <person name="Arias T."/>
            <person name="Riano-Pachon D.M."/>
            <person name="Di Stilio V.S."/>
        </authorList>
    </citation>
    <scope>NUCLEOTIDE SEQUENCE [LARGE SCALE GENOMIC DNA]</scope>
    <source>
        <strain evidence="2">cv. WT478/WT964</strain>
        <tissue evidence="1">Leaves</tissue>
    </source>
</reference>
<protein>
    <submittedName>
        <fullName evidence="1">Uncharacterized protein</fullName>
    </submittedName>
</protein>
<keyword evidence="2" id="KW-1185">Reference proteome</keyword>
<dbReference type="Proteomes" id="UP000554482">
    <property type="component" value="Unassembled WGS sequence"/>
</dbReference>
<name>A0A7J6WHV4_THATH</name>
<dbReference type="AlphaFoldDB" id="A0A7J6WHV4"/>
<evidence type="ECO:0000313" key="2">
    <source>
        <dbReference type="Proteomes" id="UP000554482"/>
    </source>
</evidence>
<feature type="non-terminal residue" evidence="1">
    <location>
        <position position="1"/>
    </location>
</feature>
<comment type="caution">
    <text evidence="1">The sequence shown here is derived from an EMBL/GenBank/DDBJ whole genome shotgun (WGS) entry which is preliminary data.</text>
</comment>
<dbReference type="EMBL" id="JABWDY010015299">
    <property type="protein sequence ID" value="KAF5196949.1"/>
    <property type="molecule type" value="Genomic_DNA"/>
</dbReference>
<organism evidence="1 2">
    <name type="scientific">Thalictrum thalictroides</name>
    <name type="common">Rue-anemone</name>
    <name type="synonym">Anemone thalictroides</name>
    <dbReference type="NCBI Taxonomy" id="46969"/>
    <lineage>
        <taxon>Eukaryota</taxon>
        <taxon>Viridiplantae</taxon>
        <taxon>Streptophyta</taxon>
        <taxon>Embryophyta</taxon>
        <taxon>Tracheophyta</taxon>
        <taxon>Spermatophyta</taxon>
        <taxon>Magnoliopsida</taxon>
        <taxon>Ranunculales</taxon>
        <taxon>Ranunculaceae</taxon>
        <taxon>Thalictroideae</taxon>
        <taxon>Thalictrum</taxon>
    </lineage>
</organism>